<dbReference type="Proteomes" id="UP000095023">
    <property type="component" value="Unassembled WGS sequence"/>
</dbReference>
<accession>A0A1E4TCI0</accession>
<evidence type="ECO:0000313" key="2">
    <source>
        <dbReference type="Proteomes" id="UP000095023"/>
    </source>
</evidence>
<reference evidence="2" key="1">
    <citation type="submission" date="2016-02" db="EMBL/GenBank/DDBJ databases">
        <title>Comparative genomics of biotechnologically important yeasts.</title>
        <authorList>
            <consortium name="DOE Joint Genome Institute"/>
            <person name="Riley R."/>
            <person name="Haridas S."/>
            <person name="Wolfe K.H."/>
            <person name="Lopes M.R."/>
            <person name="Hittinger C.T."/>
            <person name="Goker M."/>
            <person name="Salamov A."/>
            <person name="Wisecaver J."/>
            <person name="Long T.M."/>
            <person name="Aerts A.L."/>
            <person name="Barry K."/>
            <person name="Choi C."/>
            <person name="Clum A."/>
            <person name="Coughlan A.Y."/>
            <person name="Deshpande S."/>
            <person name="Douglass A.P."/>
            <person name="Hanson S.J."/>
            <person name="Klenk H.-P."/>
            <person name="Labutti K."/>
            <person name="Lapidus A."/>
            <person name="Lindquist E."/>
            <person name="Lipzen A."/>
            <person name="Meier-Kolthoff J.P."/>
            <person name="Ohm R.A."/>
            <person name="Otillar R.P."/>
            <person name="Pangilinan J."/>
            <person name="Peng Y."/>
            <person name="Rokas A."/>
            <person name="Rosa C.A."/>
            <person name="Scheuner C."/>
            <person name="Sibirny A.A."/>
            <person name="Slot J.C."/>
            <person name="Stielow J.B."/>
            <person name="Sun H."/>
            <person name="Kurtzman C.P."/>
            <person name="Blackwell M."/>
            <person name="Jeffries T.W."/>
            <person name="Grigoriev I.V."/>
        </authorList>
    </citation>
    <scope>NUCLEOTIDE SEQUENCE [LARGE SCALE GENOMIC DNA]</scope>
    <source>
        <strain evidence="2">NRRL Y-17796</strain>
    </source>
</reference>
<name>A0A1E4TCI0_9ASCO</name>
<dbReference type="AlphaFoldDB" id="A0A1E4TCI0"/>
<dbReference type="EMBL" id="KV453843">
    <property type="protein sequence ID" value="ODV89470.1"/>
    <property type="molecule type" value="Genomic_DNA"/>
</dbReference>
<proteinExistence type="predicted"/>
<evidence type="ECO:0000313" key="1">
    <source>
        <dbReference type="EMBL" id="ODV89470.1"/>
    </source>
</evidence>
<sequence length="111" mass="11605">METTNPVPAIESRTGCICAIGVNYNDDIALIYPEDDAGAPALKGLLATQRTTASLAQKLKLGELQTVMIKTDSEMIVGKCSRGAESLAIGSTANALLAAEQLKKLTDQAVL</sequence>
<organism evidence="1 2">
    <name type="scientific">Tortispora caseinolytica NRRL Y-17796</name>
    <dbReference type="NCBI Taxonomy" id="767744"/>
    <lineage>
        <taxon>Eukaryota</taxon>
        <taxon>Fungi</taxon>
        <taxon>Dikarya</taxon>
        <taxon>Ascomycota</taxon>
        <taxon>Saccharomycotina</taxon>
        <taxon>Trigonopsidomycetes</taxon>
        <taxon>Trigonopsidales</taxon>
        <taxon>Trigonopsidaceae</taxon>
        <taxon>Tortispora</taxon>
    </lineage>
</organism>
<gene>
    <name evidence="1" type="ORF">CANCADRAFT_139845</name>
</gene>
<keyword evidence="2" id="KW-1185">Reference proteome</keyword>
<protein>
    <submittedName>
        <fullName evidence="1">Uncharacterized protein</fullName>
    </submittedName>
</protein>